<feature type="compositionally biased region" description="Low complexity" evidence="1">
    <location>
        <begin position="23"/>
        <end position="43"/>
    </location>
</feature>
<keyword evidence="3" id="KW-0614">Plasmid</keyword>
<geneLocation type="plasmid" evidence="3">
    <name>pPSED02</name>
</geneLocation>
<evidence type="ECO:0000256" key="1">
    <source>
        <dbReference type="SAM" id="MobiDB-lite"/>
    </source>
</evidence>
<dbReference type="PROSITE" id="PS51257">
    <property type="entry name" value="PROKAR_LIPOPROTEIN"/>
    <property type="match status" value="1"/>
</dbReference>
<proteinExistence type="predicted"/>
<protein>
    <recommendedName>
        <fullName evidence="4">DUF4352 domain-containing protein</fullName>
    </recommendedName>
</protein>
<evidence type="ECO:0008006" key="4">
    <source>
        <dbReference type="Google" id="ProtNLM"/>
    </source>
</evidence>
<evidence type="ECO:0000256" key="2">
    <source>
        <dbReference type="SAM" id="SignalP"/>
    </source>
</evidence>
<evidence type="ECO:0000313" key="3">
    <source>
        <dbReference type="EMBL" id="AEA29021.1"/>
    </source>
</evidence>
<reference evidence="3" key="1">
    <citation type="journal article" date="2011" name="J. Bacteriol.">
        <title>Genome sequence of the 1,4-dioxane-degrading Pseudonocardia dioxanivorans strain CB1190.</title>
        <authorList>
            <person name="Sales C.M."/>
            <person name="Mahendra S."/>
            <person name="Grostern A."/>
            <person name="Parales R.E."/>
            <person name="Goodwin L.A."/>
            <person name="Woyke T."/>
            <person name="Nolan M."/>
            <person name="Lapidus A."/>
            <person name="Chertkov O."/>
            <person name="Ovchinnikova G."/>
            <person name="Sczyrba A."/>
            <person name="Alvarez-Cohen L."/>
        </authorList>
    </citation>
    <scope>NUCLEOTIDE SEQUENCE</scope>
    <source>
        <strain evidence="3">CB1190</strain>
        <plasmid evidence="3">pPSED02</plasmid>
    </source>
</reference>
<feature type="region of interest" description="Disordered" evidence="1">
    <location>
        <begin position="23"/>
        <end position="69"/>
    </location>
</feature>
<accession>F2L748</accession>
<dbReference type="EMBL" id="CP002597">
    <property type="protein sequence ID" value="AEA29021.1"/>
    <property type="molecule type" value="Genomic_DNA"/>
</dbReference>
<keyword evidence="2" id="KW-0732">Signal</keyword>
<dbReference type="RefSeq" id="WP_014203910.1">
    <property type="nucleotide sequence ID" value="NC_016601.1"/>
</dbReference>
<feature type="signal peptide" evidence="2">
    <location>
        <begin position="1"/>
        <end position="18"/>
    </location>
</feature>
<organism evidence="3">
    <name type="scientific">Pseudonocardia dioxanivorans (strain ATCC 55486 / DSM 44775 / JCM 13855 / CB1190)</name>
    <dbReference type="NCBI Taxonomy" id="675635"/>
    <lineage>
        <taxon>Bacteria</taxon>
        <taxon>Bacillati</taxon>
        <taxon>Actinomycetota</taxon>
        <taxon>Actinomycetes</taxon>
        <taxon>Pseudonocardiales</taxon>
        <taxon>Pseudonocardiaceae</taxon>
        <taxon>Pseudonocardia</taxon>
    </lineage>
</organism>
<gene>
    <name evidence="3" type="ORF">Psed_6958</name>
</gene>
<sequence length="218" mass="22718">MAKRVVALVAGAVAVLLAVGGCGTEPNPNPTTGVPPVTGQPDTAEQTPAGDPGTVDSGVGPTSPRGARPWKVGERMQLWGPPMSAGIGQYVTVTAIKSLDSSCPAAVTKENAKPEHGRFFTIEMTVENTPVYDASQPGYYAGSAQQFDWVSADGTAINDVANLASFYCTNKMTVFSQMKPGRTYKGFTNVDVPPGAGWLIFGQSQFAGPGFEFEIPAA</sequence>
<name>F2L748_PSEUX</name>
<feature type="chain" id="PRO_5039681366" description="DUF4352 domain-containing protein" evidence="2">
    <location>
        <begin position="19"/>
        <end position="218"/>
    </location>
</feature>
<dbReference type="AlphaFoldDB" id="F2L748"/>